<name>A0A9P4S0Q5_9PEZI</name>
<sequence>MFTTEYDRDAFIKSAVEEVFEKTLTAIDDVHLKQTFHVLAAVVDSLPGAASPSSDKLNDSHSDSEPTCRLHSSVSQGYMGVAYSILPLDSLISSSKDEKEKGLSSQTQCSSVSFRFLVQAGTYPRSEPGDKDRSDGSNTILYEVQVPLANTIFQTGKEAAMFLTTWTKDPSTGIRRSHERDLTSVTVQYPFLLSRNPTFAASLVPLTAPRVIRTGMGNIVRTLAENDSHAQPMPASKELEEAVARFFRDRRLQPQQLSVWALIVPSVIQSQVSLRGPQNVNGKISPGPTEEDPDAYCWYLLRQGARLHRVLGGGGGWGKKAGLLSLDPSSSYAIESLNESSGMAFADESWYEDEIQALKNVTTTGDIIQFFTTLADHGTTTDVETNITDSESRRTDSGSMKVDFGVVPSSIDSPFRISPTELNHIEQKNVVFLPGRFGAFSERGLGLHISRGYPENEESKTTQTKVDVPFARFSMDH</sequence>
<comment type="caution">
    <text evidence="2">The sequence shown here is derived from an EMBL/GenBank/DDBJ whole genome shotgun (WGS) entry which is preliminary data.</text>
</comment>
<keyword evidence="3" id="KW-1185">Reference proteome</keyword>
<gene>
    <name evidence="2" type="ORF">M501DRAFT_1020950</name>
</gene>
<evidence type="ECO:0000313" key="2">
    <source>
        <dbReference type="EMBL" id="KAF2834227.1"/>
    </source>
</evidence>
<accession>A0A9P4S0Q5</accession>
<feature type="compositionally biased region" description="Basic and acidic residues" evidence="1">
    <location>
        <begin position="56"/>
        <end position="68"/>
    </location>
</feature>
<dbReference type="Proteomes" id="UP000799429">
    <property type="component" value="Unassembled WGS sequence"/>
</dbReference>
<dbReference type="AlphaFoldDB" id="A0A9P4S0Q5"/>
<evidence type="ECO:0000256" key="1">
    <source>
        <dbReference type="SAM" id="MobiDB-lite"/>
    </source>
</evidence>
<protein>
    <submittedName>
        <fullName evidence="2">Uncharacterized protein</fullName>
    </submittedName>
</protein>
<feature type="region of interest" description="Disordered" evidence="1">
    <location>
        <begin position="50"/>
        <end position="70"/>
    </location>
</feature>
<dbReference type="EMBL" id="MU006123">
    <property type="protein sequence ID" value="KAF2834227.1"/>
    <property type="molecule type" value="Genomic_DNA"/>
</dbReference>
<dbReference type="OrthoDB" id="1744869at2759"/>
<organism evidence="2 3">
    <name type="scientific">Patellaria atrata CBS 101060</name>
    <dbReference type="NCBI Taxonomy" id="1346257"/>
    <lineage>
        <taxon>Eukaryota</taxon>
        <taxon>Fungi</taxon>
        <taxon>Dikarya</taxon>
        <taxon>Ascomycota</taxon>
        <taxon>Pezizomycotina</taxon>
        <taxon>Dothideomycetes</taxon>
        <taxon>Dothideomycetes incertae sedis</taxon>
        <taxon>Patellariales</taxon>
        <taxon>Patellariaceae</taxon>
        <taxon>Patellaria</taxon>
    </lineage>
</organism>
<evidence type="ECO:0000313" key="3">
    <source>
        <dbReference type="Proteomes" id="UP000799429"/>
    </source>
</evidence>
<reference evidence="2" key="1">
    <citation type="journal article" date="2020" name="Stud. Mycol.">
        <title>101 Dothideomycetes genomes: a test case for predicting lifestyles and emergence of pathogens.</title>
        <authorList>
            <person name="Haridas S."/>
            <person name="Albert R."/>
            <person name="Binder M."/>
            <person name="Bloem J."/>
            <person name="Labutti K."/>
            <person name="Salamov A."/>
            <person name="Andreopoulos B."/>
            <person name="Baker S."/>
            <person name="Barry K."/>
            <person name="Bills G."/>
            <person name="Bluhm B."/>
            <person name="Cannon C."/>
            <person name="Castanera R."/>
            <person name="Culley D."/>
            <person name="Daum C."/>
            <person name="Ezra D."/>
            <person name="Gonzalez J."/>
            <person name="Henrissat B."/>
            <person name="Kuo A."/>
            <person name="Liang C."/>
            <person name="Lipzen A."/>
            <person name="Lutzoni F."/>
            <person name="Magnuson J."/>
            <person name="Mondo S."/>
            <person name="Nolan M."/>
            <person name="Ohm R."/>
            <person name="Pangilinan J."/>
            <person name="Park H.-J."/>
            <person name="Ramirez L."/>
            <person name="Alfaro M."/>
            <person name="Sun H."/>
            <person name="Tritt A."/>
            <person name="Yoshinaga Y."/>
            <person name="Zwiers L.-H."/>
            <person name="Turgeon B."/>
            <person name="Goodwin S."/>
            <person name="Spatafora J."/>
            <person name="Crous P."/>
            <person name="Grigoriev I."/>
        </authorList>
    </citation>
    <scope>NUCLEOTIDE SEQUENCE</scope>
    <source>
        <strain evidence="2">CBS 101060</strain>
    </source>
</reference>
<proteinExistence type="predicted"/>